<gene>
    <name evidence="3" type="ORF">SHM7688_00139</name>
</gene>
<dbReference type="Pfam" id="PF10986">
    <property type="entry name" value="ZrgA"/>
    <property type="match status" value="1"/>
</dbReference>
<feature type="region of interest" description="Disordered" evidence="1">
    <location>
        <begin position="109"/>
        <end position="150"/>
    </location>
</feature>
<organism evidence="3 4">
    <name type="scientific">Shimia marina</name>
    <dbReference type="NCBI Taxonomy" id="321267"/>
    <lineage>
        <taxon>Bacteria</taxon>
        <taxon>Pseudomonadati</taxon>
        <taxon>Pseudomonadota</taxon>
        <taxon>Alphaproteobacteria</taxon>
        <taxon>Rhodobacterales</taxon>
        <taxon>Roseobacteraceae</taxon>
    </lineage>
</organism>
<feature type="chain" id="PRO_5006061663" description="ABC-type Zn2+ transport system, periplasmic component/surface adhesin" evidence="2">
    <location>
        <begin position="22"/>
        <end position="215"/>
    </location>
</feature>
<protein>
    <recommendedName>
        <fullName evidence="5">ABC-type Zn2+ transport system, periplasmic component/surface adhesin</fullName>
    </recommendedName>
</protein>
<dbReference type="InterPro" id="IPR021253">
    <property type="entry name" value="ZrgA-like"/>
</dbReference>
<dbReference type="EMBL" id="CYPW01000001">
    <property type="protein sequence ID" value="CUH50711.1"/>
    <property type="molecule type" value="Genomic_DNA"/>
</dbReference>
<dbReference type="STRING" id="321267.SHM7688_00139"/>
<keyword evidence="2" id="KW-0732">Signal</keyword>
<dbReference type="OrthoDB" id="7346546at2"/>
<dbReference type="AlphaFoldDB" id="A0A0P1EKP2"/>
<evidence type="ECO:0000313" key="3">
    <source>
        <dbReference type="EMBL" id="CUH50711.1"/>
    </source>
</evidence>
<proteinExistence type="predicted"/>
<dbReference type="RefSeq" id="WP_058238091.1">
    <property type="nucleotide sequence ID" value="NZ_CYPW01000001.1"/>
</dbReference>
<reference evidence="3 4" key="1">
    <citation type="submission" date="2015-09" db="EMBL/GenBank/DDBJ databases">
        <authorList>
            <consortium name="Swine Surveillance"/>
        </authorList>
    </citation>
    <scope>NUCLEOTIDE SEQUENCE [LARGE SCALE GENOMIC DNA]</scope>
    <source>
        <strain evidence="3 4">CECT 7688</strain>
    </source>
</reference>
<name>A0A0P1EKP2_9RHOB</name>
<keyword evidence="4" id="KW-1185">Reference proteome</keyword>
<sequence>MTLKTTLLCTTLIGAALPALAEEKRALDAHEHGHGALNIAVDGNTIALELDVPGFDIVGFEHAATTDADKATLQKGMAQLKDPLSLFALPTAAGCEVTSVEVALHGGDEHEEHDDHDHDDHAKTDGHDDHDHDDHAHENEDHDSHEHDAHADEDAHSEFHAHYSLSCADASKVSAITLAYFNVFPNAEELEVQVVTEAGARAVEASRDAPDVELN</sequence>
<dbReference type="Proteomes" id="UP000054823">
    <property type="component" value="Unassembled WGS sequence"/>
</dbReference>
<feature type="signal peptide" evidence="2">
    <location>
        <begin position="1"/>
        <end position="21"/>
    </location>
</feature>
<accession>A0A0P1EKP2</accession>
<evidence type="ECO:0000256" key="1">
    <source>
        <dbReference type="SAM" id="MobiDB-lite"/>
    </source>
</evidence>
<evidence type="ECO:0008006" key="5">
    <source>
        <dbReference type="Google" id="ProtNLM"/>
    </source>
</evidence>
<evidence type="ECO:0000256" key="2">
    <source>
        <dbReference type="SAM" id="SignalP"/>
    </source>
</evidence>
<evidence type="ECO:0000313" key="4">
    <source>
        <dbReference type="Proteomes" id="UP000054823"/>
    </source>
</evidence>